<reference evidence="1 2" key="1">
    <citation type="submission" date="2010-12" db="EMBL/GenBank/DDBJ databases">
        <title>The Genome Sequence of Coprobacillus sp. strain 29_1.</title>
        <authorList>
            <consortium name="The Broad Institute Genome Sequencing Platform"/>
            <person name="Earl A."/>
            <person name="Ward D."/>
            <person name="Feldgarden M."/>
            <person name="Gevers D."/>
            <person name="Daigneault M."/>
            <person name="Sibley C.D."/>
            <person name="White A."/>
            <person name="Strauss J."/>
            <person name="Allen-Vercoe E."/>
            <person name="Young S.K."/>
            <person name="Zeng Q."/>
            <person name="Gargeya S."/>
            <person name="Fitzgerald M."/>
            <person name="Haas B."/>
            <person name="Abouelleil A."/>
            <person name="Alvarado L."/>
            <person name="Arachchi H.M."/>
            <person name="Berlin A."/>
            <person name="Brown A."/>
            <person name="Chapman S.B."/>
            <person name="Chen Z."/>
            <person name="Dunbar C."/>
            <person name="Freedman E."/>
            <person name="Gearin G."/>
            <person name="Gellesch M."/>
            <person name="Goldberg J."/>
            <person name="Griggs A."/>
            <person name="Gujja S."/>
            <person name="Heilman E."/>
            <person name="Heiman D."/>
            <person name="Howarth C."/>
            <person name="Larson L."/>
            <person name="Lui A."/>
            <person name="MacDonald P.J.P."/>
            <person name="Mehta T."/>
            <person name="Montmayeur A."/>
            <person name="Murphy C."/>
            <person name="Neiman D."/>
            <person name="Pearson M."/>
            <person name="Priest M."/>
            <person name="Roberts A."/>
            <person name="Saif S."/>
            <person name="Shea T."/>
            <person name="Shenoy N."/>
            <person name="Sisk P."/>
            <person name="Stolte C."/>
            <person name="Sykes S."/>
            <person name="White J."/>
            <person name="Yandava C."/>
            <person name="Nusbaum C."/>
            <person name="Birren B."/>
        </authorList>
    </citation>
    <scope>NUCLEOTIDE SEQUENCE [LARGE SCALE GENOMIC DNA]</scope>
    <source>
        <strain evidence="1 2">29_1</strain>
    </source>
</reference>
<dbReference type="InterPro" id="IPR014975">
    <property type="entry name" value="DUF1836"/>
</dbReference>
<dbReference type="Pfam" id="PF08876">
    <property type="entry name" value="DUF1836"/>
    <property type="match status" value="1"/>
</dbReference>
<evidence type="ECO:0000313" key="1">
    <source>
        <dbReference type="EMBL" id="EFW04236.1"/>
    </source>
</evidence>
<protein>
    <recommendedName>
        <fullName evidence="3">DUF1836 domain-containing protein</fullName>
    </recommendedName>
</protein>
<evidence type="ECO:0000313" key="2">
    <source>
        <dbReference type="Proteomes" id="UP000003157"/>
    </source>
</evidence>
<dbReference type="Proteomes" id="UP000003157">
    <property type="component" value="Unassembled WGS sequence"/>
</dbReference>
<dbReference type="eggNOG" id="COG0789">
    <property type="taxonomic scope" value="Bacteria"/>
</dbReference>
<name>E7GCM7_9FIRM</name>
<dbReference type="PANTHER" id="PTHR40056">
    <property type="entry name" value="HYPOTHETICAL CYTOSOLIC PROTEIN"/>
    <property type="match status" value="1"/>
</dbReference>
<dbReference type="STRING" id="100884.GCA_000269565_00172"/>
<dbReference type="Gene3D" id="1.10.1660.10">
    <property type="match status" value="1"/>
</dbReference>
<organism evidence="1 2">
    <name type="scientific">Coprobacillus cateniformis</name>
    <dbReference type="NCBI Taxonomy" id="100884"/>
    <lineage>
        <taxon>Bacteria</taxon>
        <taxon>Bacillati</taxon>
        <taxon>Bacillota</taxon>
        <taxon>Erysipelotrichia</taxon>
        <taxon>Erysipelotrichales</taxon>
        <taxon>Coprobacillaceae</taxon>
        <taxon>Coprobacillus</taxon>
    </lineage>
</organism>
<keyword evidence="2" id="KW-1185">Reference proteome</keyword>
<dbReference type="EMBL" id="ADKX01000039">
    <property type="protein sequence ID" value="EFW04236.1"/>
    <property type="molecule type" value="Genomic_DNA"/>
</dbReference>
<dbReference type="RefSeq" id="WP_008789607.1">
    <property type="nucleotide sequence ID" value="NZ_AKCB01000001.1"/>
</dbReference>
<evidence type="ECO:0008006" key="3">
    <source>
        <dbReference type="Google" id="ProtNLM"/>
    </source>
</evidence>
<dbReference type="OrthoDB" id="3191472at2"/>
<dbReference type="AlphaFoldDB" id="E7GCM7"/>
<accession>E7GCM7</accession>
<dbReference type="GeneID" id="78228104"/>
<sequence length="184" mass="21696">MSNDKFYKRLIEIENTSDLKSEDIPSLDLYMDQIMTLFDVNLADNKRNEDDKLLTKTMINNYSKEGLLKPIKGKKYTKDHILQMLLIYSLKNTISIQEIKKVLQPYHEQTEKIEPIYNKFLSTKKELAHLVTTSTQEFIEKQGFDLDDPDQRTMLLLLICALSNQYKTIAEKILDTYYQDENEK</sequence>
<gene>
    <name evidence="1" type="ORF">HMPREF9488_02519</name>
</gene>
<proteinExistence type="predicted"/>
<comment type="caution">
    <text evidence="1">The sequence shown here is derived from an EMBL/GenBank/DDBJ whole genome shotgun (WGS) entry which is preliminary data.</text>
</comment>
<dbReference type="PANTHER" id="PTHR40056:SF1">
    <property type="entry name" value="DUF1836 DOMAIN-CONTAINING PROTEIN"/>
    <property type="match status" value="1"/>
</dbReference>
<dbReference type="HOGENOM" id="CLU_085303_0_1_9"/>